<reference evidence="2" key="1">
    <citation type="journal article" date="2015" name="Nature">
        <title>Complex archaea that bridge the gap between prokaryotes and eukaryotes.</title>
        <authorList>
            <person name="Spang A."/>
            <person name="Saw J.H."/>
            <person name="Jorgensen S.L."/>
            <person name="Zaremba-Niedzwiedzka K."/>
            <person name="Martijn J."/>
            <person name="Lind A.E."/>
            <person name="van Eijk R."/>
            <person name="Schleper C."/>
            <person name="Guy L."/>
            <person name="Ettema T.J."/>
        </authorList>
    </citation>
    <scope>NUCLEOTIDE SEQUENCE</scope>
</reference>
<feature type="region of interest" description="Disordered" evidence="1">
    <location>
        <begin position="81"/>
        <end position="101"/>
    </location>
</feature>
<proteinExistence type="predicted"/>
<comment type="caution">
    <text evidence="2">The sequence shown here is derived from an EMBL/GenBank/DDBJ whole genome shotgun (WGS) entry which is preliminary data.</text>
</comment>
<dbReference type="EMBL" id="LAZR01019169">
    <property type="protein sequence ID" value="KKL93503.1"/>
    <property type="molecule type" value="Genomic_DNA"/>
</dbReference>
<organism evidence="2">
    <name type="scientific">marine sediment metagenome</name>
    <dbReference type="NCBI Taxonomy" id="412755"/>
    <lineage>
        <taxon>unclassified sequences</taxon>
        <taxon>metagenomes</taxon>
        <taxon>ecological metagenomes</taxon>
    </lineage>
</organism>
<name>A0A0F9G4A4_9ZZZZ</name>
<protein>
    <submittedName>
        <fullName evidence="2">Uncharacterized protein</fullName>
    </submittedName>
</protein>
<dbReference type="AlphaFoldDB" id="A0A0F9G4A4"/>
<sequence length="119" mass="13662">MGEKKRKSDVLTAVEKIKEVERKARGIIQDAREKTSSKVIEDADEEAKKFKENDLNEARKRAYAKKTAIIQSASREALKIRKESEEDKARMHKKAEVAMSKTVEKVTEKIKHFFEGGKL</sequence>
<evidence type="ECO:0000256" key="1">
    <source>
        <dbReference type="SAM" id="MobiDB-lite"/>
    </source>
</evidence>
<evidence type="ECO:0000313" key="2">
    <source>
        <dbReference type="EMBL" id="KKL93503.1"/>
    </source>
</evidence>
<gene>
    <name evidence="2" type="ORF">LCGC14_1874040</name>
</gene>
<accession>A0A0F9G4A4</accession>